<dbReference type="CDD" id="cd18785">
    <property type="entry name" value="SF2_C"/>
    <property type="match status" value="1"/>
</dbReference>
<keyword evidence="3" id="KW-1185">Reference proteome</keyword>
<feature type="domain" description="Helicase ATP-binding" evidence="1">
    <location>
        <begin position="56"/>
        <end position="256"/>
    </location>
</feature>
<dbReference type="Proteomes" id="UP001287282">
    <property type="component" value="Unassembled WGS sequence"/>
</dbReference>
<keyword evidence="2" id="KW-0547">Nucleotide-binding</keyword>
<gene>
    <name evidence="2" type="ORF">RYX56_19130</name>
</gene>
<dbReference type="RefSeq" id="WP_317123645.1">
    <property type="nucleotide sequence ID" value="NZ_JAWJBA010000009.1"/>
</dbReference>
<dbReference type="PANTHER" id="PTHR47396:SF1">
    <property type="entry name" value="ATP-DEPENDENT HELICASE IRC3-RELATED"/>
    <property type="match status" value="1"/>
</dbReference>
<evidence type="ECO:0000259" key="1">
    <source>
        <dbReference type="PROSITE" id="PS51192"/>
    </source>
</evidence>
<dbReference type="Gene3D" id="3.40.50.300">
    <property type="entry name" value="P-loop containing nucleotide triphosphate hydrolases"/>
    <property type="match status" value="1"/>
</dbReference>
<comment type="caution">
    <text evidence="2">The sequence shown here is derived from an EMBL/GenBank/DDBJ whole genome shotgun (WGS) entry which is preliminary data.</text>
</comment>
<dbReference type="InterPro" id="IPR006935">
    <property type="entry name" value="Helicase/UvrB_N"/>
</dbReference>
<dbReference type="PANTHER" id="PTHR47396">
    <property type="entry name" value="TYPE I RESTRICTION ENZYME ECOKI R PROTEIN"/>
    <property type="match status" value="1"/>
</dbReference>
<organism evidence="2 3">
    <name type="scientific">Alkalihalophilus lindianensis</name>
    <dbReference type="NCBI Taxonomy" id="1630542"/>
    <lineage>
        <taxon>Bacteria</taxon>
        <taxon>Bacillati</taxon>
        <taxon>Bacillota</taxon>
        <taxon>Bacilli</taxon>
        <taxon>Bacillales</taxon>
        <taxon>Bacillaceae</taxon>
        <taxon>Alkalihalophilus</taxon>
    </lineage>
</organism>
<dbReference type="InterPro" id="IPR027417">
    <property type="entry name" value="P-loop_NTPase"/>
</dbReference>
<keyword evidence="2" id="KW-0347">Helicase</keyword>
<keyword evidence="2" id="KW-0378">Hydrolase</keyword>
<dbReference type="SUPFAM" id="SSF52540">
    <property type="entry name" value="P-loop containing nucleoside triphosphate hydrolases"/>
    <property type="match status" value="1"/>
</dbReference>
<accession>A0ABU3XF09</accession>
<dbReference type="InterPro" id="IPR014001">
    <property type="entry name" value="Helicase_ATP-bd"/>
</dbReference>
<name>A0ABU3XF09_9BACI</name>
<protein>
    <submittedName>
        <fullName evidence="2">DEAD/DEAH box helicase family protein</fullName>
    </submittedName>
</protein>
<dbReference type="GO" id="GO:0004386">
    <property type="term" value="F:helicase activity"/>
    <property type="evidence" value="ECO:0007669"/>
    <property type="project" value="UniProtKB-KW"/>
</dbReference>
<dbReference type="PROSITE" id="PS51192">
    <property type="entry name" value="HELICASE_ATP_BIND_1"/>
    <property type="match status" value="1"/>
</dbReference>
<proteinExistence type="predicted"/>
<evidence type="ECO:0000313" key="3">
    <source>
        <dbReference type="Proteomes" id="UP001287282"/>
    </source>
</evidence>
<sequence>MNKETLHHQIENILSRLIGEDNELIERPIVPAYVQKNLRHQLRPYQQAALEHLLFMEGKPSSNHLLFLMATGSGKTNVLAASILYLYKQKGFQNFLFFVNSDSIIRKTKENLLNPNSNKYLFNPEGIEVNGERISVQVVDVFPKEKSKQTIYLKLTTIQKLHNELTHPRENGLTYQSLAEEELILLSDEAHHINVQTKKKGKKKETKEEVEEKNWESTVSNIMSANPKNRMLEFTATLNLDNDQLFDKYKDKVLFQYDLPRFMNEEYSKNVLLAKHTEDDESKMLKATLMNQYRKYVALENEIDLKPVIMYKSNTITLSKRSQEVFTQMIQELSEPKLKKFVQREKNTHRGTSTVWEEVFNYYDSTDLFKVIRDLRNDFTQDTILIVNSKEIFSEKDAVLLNSLEDMNNPIRAIFAVAKLNEGWDVLNLFDIVRLSEKASNTQKATDSEAQLIGRGARYYPFKYNGKKSFKRRFDLLGKKLSVLESLHYHTINESAYIKNLIKSLDAAGIQTKEEKYTRYEAKLKKKFKDKPLYKNGKIYINRSVKTTPEDYNSFEKYAIDTRVSYTFERTEEEQYGKRSQSNSTLSNLFTEVQLPLEKRMIQKAIQRNPFFSFSVLKKYIPSLENIRNFIESPSFMGGCQIFVRIPRGMSIADLSKKEQLTFIDRYLLYIEEKMKLNFSKEKGTAEFIGEPFANYIEENYVIETNSVNTNNRTLNTQVISSRSMRGQDWYIYDQAIGNPLEWALIEEIHQFLESLQENYKSIFLVRNERRVKFREIEGVRGFMPDFLLFMEDEKFSYQLFIEPKGSHLIAQDEWKEKFMLSLTEREDIEVLHDGKEVRLIGFKFYSDKNVDKQAFREDFVKKLDITGPIQEEFKLDY</sequence>
<evidence type="ECO:0000313" key="2">
    <source>
        <dbReference type="EMBL" id="MDV2686487.1"/>
    </source>
</evidence>
<dbReference type="EMBL" id="JAWJBA010000009">
    <property type="protein sequence ID" value="MDV2686487.1"/>
    <property type="molecule type" value="Genomic_DNA"/>
</dbReference>
<dbReference type="InterPro" id="IPR050742">
    <property type="entry name" value="Helicase_Restrict-Modif_Enz"/>
</dbReference>
<keyword evidence="2" id="KW-0067">ATP-binding</keyword>
<dbReference type="Pfam" id="PF04851">
    <property type="entry name" value="ResIII"/>
    <property type="match status" value="1"/>
</dbReference>
<dbReference type="SMART" id="SM00487">
    <property type="entry name" value="DEXDc"/>
    <property type="match status" value="1"/>
</dbReference>
<reference evidence="2 3" key="1">
    <citation type="submission" date="2023-10" db="EMBL/GenBank/DDBJ databases">
        <title>Screening of Alkalihalobacillus lindianensis BZ-TG-R113 and Its Alleviation of Salt Stress on Rapeseed Growth.</title>
        <authorList>
            <person name="Zhao B."/>
            <person name="Guo T."/>
        </authorList>
    </citation>
    <scope>NUCLEOTIDE SEQUENCE [LARGE SCALE GENOMIC DNA]</scope>
    <source>
        <strain evidence="2 3">BZ-TG-R113</strain>
    </source>
</reference>